<dbReference type="PANTHER" id="PTHR48106">
    <property type="entry name" value="QUINONE OXIDOREDUCTASE PIG3-RELATED"/>
    <property type="match status" value="1"/>
</dbReference>
<dbReference type="SUPFAM" id="SSF50129">
    <property type="entry name" value="GroES-like"/>
    <property type="match status" value="1"/>
</dbReference>
<gene>
    <name evidence="4" type="ORF">SAMN05660909_00076</name>
</gene>
<dbReference type="InterPro" id="IPR011032">
    <property type="entry name" value="GroES-like_sf"/>
</dbReference>
<keyword evidence="2" id="KW-0560">Oxidoreductase</keyword>
<accession>A0A1H3WW94</accession>
<dbReference type="GO" id="GO:0016651">
    <property type="term" value="F:oxidoreductase activity, acting on NAD(P)H"/>
    <property type="evidence" value="ECO:0007669"/>
    <property type="project" value="TreeGrafter"/>
</dbReference>
<dbReference type="SMART" id="SM00829">
    <property type="entry name" value="PKS_ER"/>
    <property type="match status" value="1"/>
</dbReference>
<dbReference type="Gene3D" id="3.90.180.10">
    <property type="entry name" value="Medium-chain alcohol dehydrogenases, catalytic domain"/>
    <property type="match status" value="1"/>
</dbReference>
<name>A0A1H3WW94_9BACT</name>
<dbReference type="OrthoDB" id="9787435at2"/>
<dbReference type="STRING" id="408074.SAMN05660909_00076"/>
<keyword evidence="1" id="KW-0521">NADP</keyword>
<dbReference type="InterPro" id="IPR036291">
    <property type="entry name" value="NAD(P)-bd_dom_sf"/>
</dbReference>
<reference evidence="5" key="1">
    <citation type="submission" date="2016-10" db="EMBL/GenBank/DDBJ databases">
        <authorList>
            <person name="Varghese N."/>
            <person name="Submissions S."/>
        </authorList>
    </citation>
    <scope>NUCLEOTIDE SEQUENCE [LARGE SCALE GENOMIC DNA]</scope>
    <source>
        <strain evidence="5">DSM 23920</strain>
    </source>
</reference>
<dbReference type="EMBL" id="FNRL01000001">
    <property type="protein sequence ID" value="SDZ90602.1"/>
    <property type="molecule type" value="Genomic_DNA"/>
</dbReference>
<dbReference type="Pfam" id="PF00107">
    <property type="entry name" value="ADH_zinc_N"/>
    <property type="match status" value="1"/>
</dbReference>
<dbReference type="Proteomes" id="UP000199656">
    <property type="component" value="Unassembled WGS sequence"/>
</dbReference>
<evidence type="ECO:0000313" key="4">
    <source>
        <dbReference type="EMBL" id="SDZ90602.1"/>
    </source>
</evidence>
<sequence length="321" mass="33884">MKAVVMTPGAGPRYVPDFKEPTAGENEVLLTMKAVAIKHLDKAIASGRHYSSEVAGEARIVGGDGVGELPDGRRFYIIGANGTLAGKAIAAKERMIAFPEGIDNATAAALPNAIAGSVMALRFRAGMKAGETVLINGATGFTGKIAIQVAREYGAGKIIATGRNQATLETLKDLGADEIISLKQDDAAFIAQVKQIHSVTPVNVIIDYIWGHSAGLLLESFAGKGGFTAATRYVSVGALAGDKIQVSSQVLRSANLQISGSGLGSWTKEEMQLLLKEIVPEVLQWYVDGKIKVDIVTVGIEEAERIWDLETGDGKRLVVLI</sequence>
<protein>
    <submittedName>
        <fullName evidence="4">NADPH:quinone reductase</fullName>
    </submittedName>
</protein>
<proteinExistence type="predicted"/>
<feature type="domain" description="Enoyl reductase (ER)" evidence="3">
    <location>
        <begin position="9"/>
        <end position="320"/>
    </location>
</feature>
<evidence type="ECO:0000313" key="5">
    <source>
        <dbReference type="Proteomes" id="UP000199656"/>
    </source>
</evidence>
<evidence type="ECO:0000256" key="1">
    <source>
        <dbReference type="ARBA" id="ARBA00022857"/>
    </source>
</evidence>
<dbReference type="Gene3D" id="3.40.50.720">
    <property type="entry name" value="NAD(P)-binding Rossmann-like Domain"/>
    <property type="match status" value="1"/>
</dbReference>
<dbReference type="GO" id="GO:0070402">
    <property type="term" value="F:NADPH binding"/>
    <property type="evidence" value="ECO:0007669"/>
    <property type="project" value="TreeGrafter"/>
</dbReference>
<dbReference type="PANTHER" id="PTHR48106:SF18">
    <property type="entry name" value="QUINONE OXIDOREDUCTASE PIG3"/>
    <property type="match status" value="1"/>
</dbReference>
<keyword evidence="5" id="KW-1185">Reference proteome</keyword>
<dbReference type="InterPro" id="IPR020843">
    <property type="entry name" value="ER"/>
</dbReference>
<dbReference type="RefSeq" id="WP_089757463.1">
    <property type="nucleotide sequence ID" value="NZ_BKAT01000015.1"/>
</dbReference>
<dbReference type="AlphaFoldDB" id="A0A1H3WW94"/>
<organism evidence="4 5">
    <name type="scientific">Chitinophaga terrae</name>
    <name type="common">ex Kim and Jung 2007</name>
    <dbReference type="NCBI Taxonomy" id="408074"/>
    <lineage>
        <taxon>Bacteria</taxon>
        <taxon>Pseudomonadati</taxon>
        <taxon>Bacteroidota</taxon>
        <taxon>Chitinophagia</taxon>
        <taxon>Chitinophagales</taxon>
        <taxon>Chitinophagaceae</taxon>
        <taxon>Chitinophaga</taxon>
    </lineage>
</organism>
<evidence type="ECO:0000259" key="3">
    <source>
        <dbReference type="SMART" id="SM00829"/>
    </source>
</evidence>
<evidence type="ECO:0000256" key="2">
    <source>
        <dbReference type="ARBA" id="ARBA00023002"/>
    </source>
</evidence>
<dbReference type="SUPFAM" id="SSF51735">
    <property type="entry name" value="NAD(P)-binding Rossmann-fold domains"/>
    <property type="match status" value="1"/>
</dbReference>
<dbReference type="InterPro" id="IPR013149">
    <property type="entry name" value="ADH-like_C"/>
</dbReference>